<evidence type="ECO:0000313" key="1">
    <source>
        <dbReference type="EMBL" id="GGL70949.1"/>
    </source>
</evidence>
<name>A0A830F7K1_9EURY</name>
<accession>A0A830F7K1</accession>
<reference evidence="1" key="2">
    <citation type="submission" date="2020-09" db="EMBL/GenBank/DDBJ databases">
        <authorList>
            <person name="Sun Q."/>
            <person name="Ohkuma M."/>
        </authorList>
    </citation>
    <scope>NUCLEOTIDE SEQUENCE</scope>
    <source>
        <strain evidence="1">JCM 19596</strain>
    </source>
</reference>
<dbReference type="Proteomes" id="UP000607197">
    <property type="component" value="Unassembled WGS sequence"/>
</dbReference>
<dbReference type="AlphaFoldDB" id="A0A830F7K1"/>
<keyword evidence="2" id="KW-1185">Reference proteome</keyword>
<comment type="caution">
    <text evidence="1">The sequence shown here is derived from an EMBL/GenBank/DDBJ whole genome shotgun (WGS) entry which is preliminary data.</text>
</comment>
<gene>
    <name evidence="1" type="ORF">GCM10009039_31290</name>
</gene>
<protein>
    <submittedName>
        <fullName evidence="1">Uncharacterized protein</fullName>
    </submittedName>
</protein>
<organism evidence="1 2">
    <name type="scientific">Halocalculus aciditolerans</name>
    <dbReference type="NCBI Taxonomy" id="1383812"/>
    <lineage>
        <taxon>Archaea</taxon>
        <taxon>Methanobacteriati</taxon>
        <taxon>Methanobacteriota</taxon>
        <taxon>Stenosarchaea group</taxon>
        <taxon>Halobacteria</taxon>
        <taxon>Halobacteriales</taxon>
        <taxon>Halobacteriaceae</taxon>
        <taxon>Halocalculus</taxon>
    </lineage>
</organism>
<sequence>MRRRQFIRSSYTLALTPFISTIVSANSVSDRPPKIPEDHLNSYGWEMSSTNPELPEFEESKHIENLQKTSWGLNAFHGTSVRDAIEEDTPFDGVRPLKHIWAARVTTDDEDTKGIWTEGEEAEAVSNIDSTTEHVFEQFMENDVLDGRLEFRGEWHRKAVSEGGGFLAGLVPVIGDGLSTAFSWKWDLQTTLTPATGNTGSISEYYFSLPLNAIAENAEEEIENEVNLDFRGIYIDWFAEENVFYSIGGVYPESEKRLNEQLTEGFDAGILDFDPPEFDISTDGMYEQEMLDLLSKVE</sequence>
<dbReference type="EMBL" id="BMPG01000006">
    <property type="protein sequence ID" value="GGL70949.1"/>
    <property type="molecule type" value="Genomic_DNA"/>
</dbReference>
<proteinExistence type="predicted"/>
<dbReference type="OrthoDB" id="376507at2157"/>
<evidence type="ECO:0000313" key="2">
    <source>
        <dbReference type="Proteomes" id="UP000607197"/>
    </source>
</evidence>
<dbReference type="RefSeq" id="WP_188980627.1">
    <property type="nucleotide sequence ID" value="NZ_BMPG01000006.1"/>
</dbReference>
<reference evidence="1" key="1">
    <citation type="journal article" date="2014" name="Int. J. Syst. Evol. Microbiol.">
        <title>Complete genome sequence of Corynebacterium casei LMG S-19264T (=DSM 44701T), isolated from a smear-ripened cheese.</title>
        <authorList>
            <consortium name="US DOE Joint Genome Institute (JGI-PGF)"/>
            <person name="Walter F."/>
            <person name="Albersmeier A."/>
            <person name="Kalinowski J."/>
            <person name="Ruckert C."/>
        </authorList>
    </citation>
    <scope>NUCLEOTIDE SEQUENCE</scope>
    <source>
        <strain evidence="1">JCM 19596</strain>
    </source>
</reference>